<dbReference type="Proteomes" id="UP000189739">
    <property type="component" value="Unassembled WGS sequence"/>
</dbReference>
<dbReference type="RefSeq" id="WP_078348213.1">
    <property type="nucleotide sequence ID" value="NZ_MBTF01000012.1"/>
</dbReference>
<dbReference type="STRING" id="1792845.BC343_04695"/>
<dbReference type="AlphaFoldDB" id="A0A1S9PEV1"/>
<keyword evidence="1" id="KW-0472">Membrane</keyword>
<name>A0A1S9PEV1_9SPHI</name>
<evidence type="ECO:0000313" key="2">
    <source>
        <dbReference type="EMBL" id="OOQ59483.1"/>
    </source>
</evidence>
<sequence length="185" mass="21462">MEKLISRLKQNILLQLLTIGLRYLLGAAFVYASIFKIAGIRFMPKPDENTPLNTLGHFFEAMYQAGIYWHFIGWGQLIAGFLMMSQKFSTLGAVAYFPLIANIFVITISFNAPNILLTTSLMLFANIYLLIWDAHRLKFIYMPVSSTYVDNDSSFLKKHIWTYIGLALFCIVVSFRWFQTYRYLH</sequence>
<feature type="transmembrane region" description="Helical" evidence="1">
    <location>
        <begin position="91"/>
        <end position="109"/>
    </location>
</feature>
<accession>A0A1S9PEV1</accession>
<gene>
    <name evidence="2" type="ORF">BC343_04695</name>
</gene>
<dbReference type="OrthoDB" id="5524812at2"/>
<feature type="transmembrane region" description="Helical" evidence="1">
    <location>
        <begin position="115"/>
        <end position="132"/>
    </location>
</feature>
<proteinExistence type="predicted"/>
<keyword evidence="3" id="KW-1185">Reference proteome</keyword>
<evidence type="ECO:0000256" key="1">
    <source>
        <dbReference type="SAM" id="Phobius"/>
    </source>
</evidence>
<evidence type="ECO:0008006" key="4">
    <source>
        <dbReference type="Google" id="ProtNLM"/>
    </source>
</evidence>
<feature type="transmembrane region" description="Helical" evidence="1">
    <location>
        <begin position="12"/>
        <end position="34"/>
    </location>
</feature>
<dbReference type="EMBL" id="MBTF01000012">
    <property type="protein sequence ID" value="OOQ59483.1"/>
    <property type="molecule type" value="Genomic_DNA"/>
</dbReference>
<keyword evidence="1" id="KW-0812">Transmembrane</keyword>
<keyword evidence="1" id="KW-1133">Transmembrane helix</keyword>
<feature type="transmembrane region" description="Helical" evidence="1">
    <location>
        <begin position="160"/>
        <end position="178"/>
    </location>
</feature>
<evidence type="ECO:0000313" key="3">
    <source>
        <dbReference type="Proteomes" id="UP000189739"/>
    </source>
</evidence>
<organism evidence="2 3">
    <name type="scientific">Mucilaginibacter pedocola</name>
    <dbReference type="NCBI Taxonomy" id="1792845"/>
    <lineage>
        <taxon>Bacteria</taxon>
        <taxon>Pseudomonadati</taxon>
        <taxon>Bacteroidota</taxon>
        <taxon>Sphingobacteriia</taxon>
        <taxon>Sphingobacteriales</taxon>
        <taxon>Sphingobacteriaceae</taxon>
        <taxon>Mucilaginibacter</taxon>
    </lineage>
</organism>
<reference evidence="2 3" key="1">
    <citation type="submission" date="2016-07" db="EMBL/GenBank/DDBJ databases">
        <title>Genomic analysis of zinc-resistant bacterium Mucilaginibacter pedocola TBZ30.</title>
        <authorList>
            <person name="Huang J."/>
            <person name="Tang J."/>
        </authorList>
    </citation>
    <scope>NUCLEOTIDE SEQUENCE [LARGE SCALE GENOMIC DNA]</scope>
    <source>
        <strain evidence="2 3">TBZ30</strain>
    </source>
</reference>
<protein>
    <recommendedName>
        <fullName evidence="4">DoxX family protein</fullName>
    </recommendedName>
</protein>
<feature type="transmembrane region" description="Helical" evidence="1">
    <location>
        <begin position="67"/>
        <end position="84"/>
    </location>
</feature>
<comment type="caution">
    <text evidence="2">The sequence shown here is derived from an EMBL/GenBank/DDBJ whole genome shotgun (WGS) entry which is preliminary data.</text>
</comment>